<name>A0ABW2NYU3_9ACTN</name>
<dbReference type="SUPFAM" id="SSF52317">
    <property type="entry name" value="Class I glutamine amidotransferase-like"/>
    <property type="match status" value="1"/>
</dbReference>
<reference evidence="3" key="1">
    <citation type="journal article" date="2019" name="Int. J. Syst. Evol. Microbiol.">
        <title>The Global Catalogue of Microorganisms (GCM) 10K type strain sequencing project: providing services to taxonomists for standard genome sequencing and annotation.</title>
        <authorList>
            <consortium name="The Broad Institute Genomics Platform"/>
            <consortium name="The Broad Institute Genome Sequencing Center for Infectious Disease"/>
            <person name="Wu L."/>
            <person name="Ma J."/>
        </authorList>
    </citation>
    <scope>NUCLEOTIDE SEQUENCE [LARGE SCALE GENOMIC DNA]</scope>
    <source>
        <strain evidence="3">CECT 7649</strain>
    </source>
</reference>
<sequence>MATNVILSGGPAHDFPATSAALAEVLAEAGVRSLVTDDIAGTLAAGPRPDLVTVNALRRLADDGWSRSLGVAPFRLPRAARAAVLAHLDRGGGVLAVHAASICFDDWPAWRGLVGAAWVWGASHHPPLGPAEVKVHGGHPIVEGLADFELVDEIYSDLEVSPGVRPLASSLGQPLVWAREVRGGRLVYDALGHDVRSYESPSHRALLLRAARWLLGD</sequence>
<dbReference type="InterPro" id="IPR029062">
    <property type="entry name" value="Class_I_gatase-like"/>
</dbReference>
<dbReference type="InterPro" id="IPR029010">
    <property type="entry name" value="ThuA-like"/>
</dbReference>
<keyword evidence="3" id="KW-1185">Reference proteome</keyword>
<evidence type="ECO:0000313" key="2">
    <source>
        <dbReference type="EMBL" id="MFC7381045.1"/>
    </source>
</evidence>
<comment type="caution">
    <text evidence="2">The sequence shown here is derived from an EMBL/GenBank/DDBJ whole genome shotgun (WGS) entry which is preliminary data.</text>
</comment>
<feature type="domain" description="ThuA-like" evidence="1">
    <location>
        <begin position="76"/>
        <end position="213"/>
    </location>
</feature>
<organism evidence="2 3">
    <name type="scientific">Sphaerisporangium rhizosphaerae</name>
    <dbReference type="NCBI Taxonomy" id="2269375"/>
    <lineage>
        <taxon>Bacteria</taxon>
        <taxon>Bacillati</taxon>
        <taxon>Actinomycetota</taxon>
        <taxon>Actinomycetes</taxon>
        <taxon>Streptosporangiales</taxon>
        <taxon>Streptosporangiaceae</taxon>
        <taxon>Sphaerisporangium</taxon>
    </lineage>
</organism>
<dbReference type="Gene3D" id="3.40.50.880">
    <property type="match status" value="1"/>
</dbReference>
<gene>
    <name evidence="2" type="ORF">ACFQSB_02425</name>
</gene>
<dbReference type="Pfam" id="PF06283">
    <property type="entry name" value="ThuA"/>
    <property type="match status" value="1"/>
</dbReference>
<accession>A0ABW2NYU3</accession>
<dbReference type="RefSeq" id="WP_380823997.1">
    <property type="nucleotide sequence ID" value="NZ_JBHTCG010000001.1"/>
</dbReference>
<dbReference type="Proteomes" id="UP001596496">
    <property type="component" value="Unassembled WGS sequence"/>
</dbReference>
<evidence type="ECO:0000259" key="1">
    <source>
        <dbReference type="Pfam" id="PF06283"/>
    </source>
</evidence>
<protein>
    <submittedName>
        <fullName evidence="2">ThuA domain-containing protein</fullName>
    </submittedName>
</protein>
<proteinExistence type="predicted"/>
<evidence type="ECO:0000313" key="3">
    <source>
        <dbReference type="Proteomes" id="UP001596496"/>
    </source>
</evidence>
<dbReference type="EMBL" id="JBHTCG010000001">
    <property type="protein sequence ID" value="MFC7381045.1"/>
    <property type="molecule type" value="Genomic_DNA"/>
</dbReference>